<gene>
    <name evidence="2" type="ORF">CI1B_37370</name>
</gene>
<dbReference type="AlphaFoldDB" id="A0A508T9B0"/>
<sequence>MRTLSLAHLTLVGSTPLQLIDHATEAGFEHIGMRIIAPTADTRISSPVEDPALRATILRRLADAGLKVLDIEALWLSAEFDPAPVERAFAFGAEIGARYAIVAGNDPDRDRLLRNLDAVCQLGAPFGIQILLEFIPYTEVRTIRDAANCLAAIDCPNTGILVDALHLSRSGGSVTDVVADLSRVQFLHLCDASAIVPRTTELLRDEARRNRLYPGQGELALRELVAATPASIPIAIEAPHAGLADRPFGEQARLAREATIRLLQEVDGMKSGEQEHGR</sequence>
<feature type="domain" description="Xylose isomerase-like TIM barrel" evidence="1">
    <location>
        <begin position="21"/>
        <end position="242"/>
    </location>
</feature>
<dbReference type="PANTHER" id="PTHR12110:SF48">
    <property type="entry name" value="BLL3656 PROTEIN"/>
    <property type="match status" value="1"/>
</dbReference>
<dbReference type="RefSeq" id="WP_172628101.1">
    <property type="nucleotide sequence ID" value="NZ_CAADFC020000013.1"/>
</dbReference>
<dbReference type="PANTHER" id="PTHR12110">
    <property type="entry name" value="HYDROXYPYRUVATE ISOMERASE"/>
    <property type="match status" value="1"/>
</dbReference>
<dbReference type="Proteomes" id="UP000328092">
    <property type="component" value="Unassembled WGS sequence"/>
</dbReference>
<dbReference type="Gene3D" id="3.20.20.150">
    <property type="entry name" value="Divalent-metal-dependent TIM barrel enzymes"/>
    <property type="match status" value="1"/>
</dbReference>
<dbReference type="EMBL" id="CAADFC020000013">
    <property type="protein sequence ID" value="VIO71553.1"/>
    <property type="molecule type" value="Genomic_DNA"/>
</dbReference>
<dbReference type="SUPFAM" id="SSF51658">
    <property type="entry name" value="Xylose isomerase-like"/>
    <property type="match status" value="1"/>
</dbReference>
<name>A0A508T9B0_9BRAD</name>
<comment type="caution">
    <text evidence="2">The sequence shown here is derived from an EMBL/GenBank/DDBJ whole genome shotgun (WGS) entry which is preliminary data.</text>
</comment>
<dbReference type="InterPro" id="IPR036237">
    <property type="entry name" value="Xyl_isomerase-like_sf"/>
</dbReference>
<organism evidence="2 3">
    <name type="scientific">Bradyrhizobium ivorense</name>
    <dbReference type="NCBI Taxonomy" id="2511166"/>
    <lineage>
        <taxon>Bacteria</taxon>
        <taxon>Pseudomonadati</taxon>
        <taxon>Pseudomonadota</taxon>
        <taxon>Alphaproteobacteria</taxon>
        <taxon>Hyphomicrobiales</taxon>
        <taxon>Nitrobacteraceae</taxon>
        <taxon>Bradyrhizobium</taxon>
    </lineage>
</organism>
<dbReference type="InterPro" id="IPR050312">
    <property type="entry name" value="IolE/XylAMocC-like"/>
</dbReference>
<dbReference type="InterPro" id="IPR013022">
    <property type="entry name" value="Xyl_isomerase-like_TIM-brl"/>
</dbReference>
<evidence type="ECO:0000259" key="1">
    <source>
        <dbReference type="Pfam" id="PF01261"/>
    </source>
</evidence>
<reference evidence="2" key="1">
    <citation type="submission" date="2019-02" db="EMBL/GenBank/DDBJ databases">
        <authorList>
            <person name="Pothier F.J."/>
        </authorList>
    </citation>
    <scope>NUCLEOTIDE SEQUENCE</scope>
    <source>
        <strain evidence="2">CI-1B</strain>
    </source>
</reference>
<protein>
    <recommendedName>
        <fullName evidence="1">Xylose isomerase-like TIM barrel domain-containing protein</fullName>
    </recommendedName>
</protein>
<proteinExistence type="predicted"/>
<accession>A0A508T9B0</accession>
<dbReference type="Pfam" id="PF01261">
    <property type="entry name" value="AP_endonuc_2"/>
    <property type="match status" value="1"/>
</dbReference>
<keyword evidence="3" id="KW-1185">Reference proteome</keyword>
<evidence type="ECO:0000313" key="2">
    <source>
        <dbReference type="EMBL" id="VIO71553.1"/>
    </source>
</evidence>
<evidence type="ECO:0000313" key="3">
    <source>
        <dbReference type="Proteomes" id="UP000328092"/>
    </source>
</evidence>